<organism evidence="1">
    <name type="scientific">Arundo donax</name>
    <name type="common">Giant reed</name>
    <name type="synonym">Donax arundinaceus</name>
    <dbReference type="NCBI Taxonomy" id="35708"/>
    <lineage>
        <taxon>Eukaryota</taxon>
        <taxon>Viridiplantae</taxon>
        <taxon>Streptophyta</taxon>
        <taxon>Embryophyta</taxon>
        <taxon>Tracheophyta</taxon>
        <taxon>Spermatophyta</taxon>
        <taxon>Magnoliopsida</taxon>
        <taxon>Liliopsida</taxon>
        <taxon>Poales</taxon>
        <taxon>Poaceae</taxon>
        <taxon>PACMAD clade</taxon>
        <taxon>Arundinoideae</taxon>
        <taxon>Arundineae</taxon>
        <taxon>Arundo</taxon>
    </lineage>
</organism>
<name>A0A0A9BTP9_ARUDO</name>
<dbReference type="AlphaFoldDB" id="A0A0A9BTP9"/>
<reference evidence="1" key="2">
    <citation type="journal article" date="2015" name="Data Brief">
        <title>Shoot transcriptome of the giant reed, Arundo donax.</title>
        <authorList>
            <person name="Barrero R.A."/>
            <person name="Guerrero F.D."/>
            <person name="Moolhuijzen P."/>
            <person name="Goolsby J.A."/>
            <person name="Tidwell J."/>
            <person name="Bellgard S.E."/>
            <person name="Bellgard M.I."/>
        </authorList>
    </citation>
    <scope>NUCLEOTIDE SEQUENCE</scope>
    <source>
        <tissue evidence="1">Shoot tissue taken approximately 20 cm above the soil surface</tissue>
    </source>
</reference>
<evidence type="ECO:0000313" key="1">
    <source>
        <dbReference type="EMBL" id="JAD66676.1"/>
    </source>
</evidence>
<protein>
    <submittedName>
        <fullName evidence="1">Uncharacterized protein</fullName>
    </submittedName>
</protein>
<sequence>MKFLVIYHVCHSCTLLPFHLQDLLYSFLLLQLSMRQGLRMGLLYQNLMVLSSL</sequence>
<reference evidence="1" key="1">
    <citation type="submission" date="2014-09" db="EMBL/GenBank/DDBJ databases">
        <authorList>
            <person name="Magalhaes I.L.F."/>
            <person name="Oliveira U."/>
            <person name="Santos F.R."/>
            <person name="Vidigal T.H.D.A."/>
            <person name="Brescovit A.D."/>
            <person name="Santos A.J."/>
        </authorList>
    </citation>
    <scope>NUCLEOTIDE SEQUENCE</scope>
    <source>
        <tissue evidence="1">Shoot tissue taken approximately 20 cm above the soil surface</tissue>
    </source>
</reference>
<dbReference type="EMBL" id="GBRH01231219">
    <property type="protein sequence ID" value="JAD66676.1"/>
    <property type="molecule type" value="Transcribed_RNA"/>
</dbReference>
<accession>A0A0A9BTP9</accession>
<proteinExistence type="predicted"/>